<keyword evidence="1" id="KW-0472">Membrane</keyword>
<dbReference type="GeneID" id="98317668"/>
<dbReference type="PATRIC" id="fig|1046596.6.peg.1770"/>
<dbReference type="Proteomes" id="UP000050898">
    <property type="component" value="Unassembled WGS sequence"/>
</dbReference>
<name>A0A0R2E066_9LACO</name>
<evidence type="ECO:0000256" key="1">
    <source>
        <dbReference type="SAM" id="Phobius"/>
    </source>
</evidence>
<feature type="transmembrane region" description="Helical" evidence="1">
    <location>
        <begin position="37"/>
        <end position="54"/>
    </location>
</feature>
<protein>
    <submittedName>
        <fullName evidence="2">Uncharacterized protein</fullName>
    </submittedName>
</protein>
<dbReference type="RefSeq" id="WP_155807911.1">
    <property type="nucleotide sequence ID" value="NZ_AKKT01000114.1"/>
</dbReference>
<dbReference type="EMBL" id="AYYH01000042">
    <property type="protein sequence ID" value="KRN08902.1"/>
    <property type="molecule type" value="Genomic_DNA"/>
</dbReference>
<dbReference type="AlphaFoldDB" id="A0A0R2E066"/>
<organism evidence="2 3">
    <name type="scientific">Liquorilactobacillus mali KCTC 3596 = DSM 20444</name>
    <dbReference type="NCBI Taxonomy" id="1046596"/>
    <lineage>
        <taxon>Bacteria</taxon>
        <taxon>Bacillati</taxon>
        <taxon>Bacillota</taxon>
        <taxon>Bacilli</taxon>
        <taxon>Lactobacillales</taxon>
        <taxon>Lactobacillaceae</taxon>
        <taxon>Liquorilactobacillus</taxon>
    </lineage>
</organism>
<evidence type="ECO:0000313" key="3">
    <source>
        <dbReference type="Proteomes" id="UP000050898"/>
    </source>
</evidence>
<proteinExistence type="predicted"/>
<accession>A0A0R2E066</accession>
<evidence type="ECO:0000313" key="2">
    <source>
        <dbReference type="EMBL" id="KRN08902.1"/>
    </source>
</evidence>
<reference evidence="2 3" key="1">
    <citation type="journal article" date="2015" name="Genome Announc.">
        <title>Expanding the biotechnology potential of lactobacilli through comparative genomics of 213 strains and associated genera.</title>
        <authorList>
            <person name="Sun Z."/>
            <person name="Harris H.M."/>
            <person name="McCann A."/>
            <person name="Guo C."/>
            <person name="Argimon S."/>
            <person name="Zhang W."/>
            <person name="Yang X."/>
            <person name="Jeffery I.B."/>
            <person name="Cooney J.C."/>
            <person name="Kagawa T.F."/>
            <person name="Liu W."/>
            <person name="Song Y."/>
            <person name="Salvetti E."/>
            <person name="Wrobel A."/>
            <person name="Rasinkangas P."/>
            <person name="Parkhill J."/>
            <person name="Rea M.C."/>
            <person name="O'Sullivan O."/>
            <person name="Ritari J."/>
            <person name="Douillard F.P."/>
            <person name="Paul Ross R."/>
            <person name="Yang R."/>
            <person name="Briner A.E."/>
            <person name="Felis G.E."/>
            <person name="de Vos W.M."/>
            <person name="Barrangou R."/>
            <person name="Klaenhammer T.R."/>
            <person name="Caufield P.W."/>
            <person name="Cui Y."/>
            <person name="Zhang H."/>
            <person name="O'Toole P.W."/>
        </authorList>
    </citation>
    <scope>NUCLEOTIDE SEQUENCE [LARGE SCALE GENOMIC DNA]</scope>
    <source>
        <strain evidence="2 3">DSM 20444</strain>
    </source>
</reference>
<keyword evidence="1" id="KW-0812">Transmembrane</keyword>
<sequence>MTENIIASLTGVLLIFSGFLSKNVRFKEMGKPKNHKINYLYIFAGIILIISGIIQQF</sequence>
<dbReference type="OrthoDB" id="9915123at2"/>
<keyword evidence="3" id="KW-1185">Reference proteome</keyword>
<gene>
    <name evidence="2" type="ORF">FD00_GL001683</name>
</gene>
<keyword evidence="1" id="KW-1133">Transmembrane helix</keyword>
<comment type="caution">
    <text evidence="2">The sequence shown here is derived from an EMBL/GenBank/DDBJ whole genome shotgun (WGS) entry which is preliminary data.</text>
</comment>